<dbReference type="Proteomes" id="UP000054279">
    <property type="component" value="Unassembled WGS sequence"/>
</dbReference>
<dbReference type="AlphaFoldDB" id="A0A0C9UEB0"/>
<sequence>MTSSISPFPRILLLFSLLRSFSLNVLMNLPTPNQCLFRILSSFFLAYCVSLSYC</sequence>
<gene>
    <name evidence="2" type="ORF">M422DRAFT_35610</name>
    <name evidence="1" type="ORF">M422DRAFT_35926</name>
</gene>
<protein>
    <submittedName>
        <fullName evidence="2">Uncharacterized protein</fullName>
    </submittedName>
</protein>
<organism evidence="2 3">
    <name type="scientific">Sphaerobolus stellatus (strain SS14)</name>
    <dbReference type="NCBI Taxonomy" id="990650"/>
    <lineage>
        <taxon>Eukaryota</taxon>
        <taxon>Fungi</taxon>
        <taxon>Dikarya</taxon>
        <taxon>Basidiomycota</taxon>
        <taxon>Agaricomycotina</taxon>
        <taxon>Agaricomycetes</taxon>
        <taxon>Phallomycetidae</taxon>
        <taxon>Geastrales</taxon>
        <taxon>Sphaerobolaceae</taxon>
        <taxon>Sphaerobolus</taxon>
    </lineage>
</organism>
<dbReference type="EMBL" id="KN837230">
    <property type="protein sequence ID" value="KIJ32197.1"/>
    <property type="molecule type" value="Genomic_DNA"/>
</dbReference>
<accession>A0A0C9UEB0</accession>
<dbReference type="EMBL" id="KN837217">
    <property type="protein sequence ID" value="KIJ33119.1"/>
    <property type="molecule type" value="Genomic_DNA"/>
</dbReference>
<proteinExistence type="predicted"/>
<dbReference type="HOGENOM" id="CLU_3056258_0_0_1"/>
<evidence type="ECO:0000313" key="3">
    <source>
        <dbReference type="Proteomes" id="UP000054279"/>
    </source>
</evidence>
<feature type="non-terminal residue" evidence="2">
    <location>
        <position position="54"/>
    </location>
</feature>
<keyword evidence="3" id="KW-1185">Reference proteome</keyword>
<evidence type="ECO:0000313" key="1">
    <source>
        <dbReference type="EMBL" id="KIJ32197.1"/>
    </source>
</evidence>
<evidence type="ECO:0000313" key="2">
    <source>
        <dbReference type="EMBL" id="KIJ33119.1"/>
    </source>
</evidence>
<name>A0A0C9UEB0_SPHS4</name>
<reference evidence="2 3" key="1">
    <citation type="submission" date="2014-06" db="EMBL/GenBank/DDBJ databases">
        <title>Evolutionary Origins and Diversification of the Mycorrhizal Mutualists.</title>
        <authorList>
            <consortium name="DOE Joint Genome Institute"/>
            <consortium name="Mycorrhizal Genomics Consortium"/>
            <person name="Kohler A."/>
            <person name="Kuo A."/>
            <person name="Nagy L.G."/>
            <person name="Floudas D."/>
            <person name="Copeland A."/>
            <person name="Barry K.W."/>
            <person name="Cichocki N."/>
            <person name="Veneault-Fourrey C."/>
            <person name="LaButti K."/>
            <person name="Lindquist E.A."/>
            <person name="Lipzen A."/>
            <person name="Lundell T."/>
            <person name="Morin E."/>
            <person name="Murat C."/>
            <person name="Riley R."/>
            <person name="Ohm R."/>
            <person name="Sun H."/>
            <person name="Tunlid A."/>
            <person name="Henrissat B."/>
            <person name="Grigoriev I.V."/>
            <person name="Hibbett D.S."/>
            <person name="Martin F."/>
        </authorList>
    </citation>
    <scope>NUCLEOTIDE SEQUENCE [LARGE SCALE GENOMIC DNA]</scope>
    <source>
        <strain evidence="2 3">SS14</strain>
    </source>
</reference>